<dbReference type="SUPFAM" id="SSF51735">
    <property type="entry name" value="NAD(P)-binding Rossmann-fold domains"/>
    <property type="match status" value="1"/>
</dbReference>
<dbReference type="CDD" id="cd05269">
    <property type="entry name" value="TMR_SDR_a"/>
    <property type="match status" value="1"/>
</dbReference>
<comment type="caution">
    <text evidence="2">The sequence shown here is derived from an EMBL/GenBank/DDBJ whole genome shotgun (WGS) entry which is preliminary data.</text>
</comment>
<feature type="domain" description="NmrA-like" evidence="1">
    <location>
        <begin position="2"/>
        <end position="245"/>
    </location>
</feature>
<evidence type="ECO:0000313" key="3">
    <source>
        <dbReference type="Proteomes" id="UP000661918"/>
    </source>
</evidence>
<evidence type="ECO:0000313" key="2">
    <source>
        <dbReference type="EMBL" id="GGM08310.1"/>
    </source>
</evidence>
<dbReference type="Proteomes" id="UP000661918">
    <property type="component" value="Unassembled WGS sequence"/>
</dbReference>
<dbReference type="PANTHER" id="PTHR43162">
    <property type="match status" value="1"/>
</dbReference>
<proteinExistence type="predicted"/>
<protein>
    <submittedName>
        <fullName evidence="2">NAD(P)-dependent oxidoreductase</fullName>
    </submittedName>
</protein>
<organism evidence="2 3">
    <name type="scientific">Deinococcus aerophilus</name>
    <dbReference type="NCBI Taxonomy" id="522488"/>
    <lineage>
        <taxon>Bacteria</taxon>
        <taxon>Thermotogati</taxon>
        <taxon>Deinococcota</taxon>
        <taxon>Deinococci</taxon>
        <taxon>Deinococcales</taxon>
        <taxon>Deinococcaceae</taxon>
        <taxon>Deinococcus</taxon>
    </lineage>
</organism>
<gene>
    <name evidence="2" type="ORF">GCM10010841_15750</name>
</gene>
<dbReference type="Gene3D" id="3.40.50.720">
    <property type="entry name" value="NAD(P)-binding Rossmann-like Domain"/>
    <property type="match status" value="1"/>
</dbReference>
<dbReference type="InterPro" id="IPR008030">
    <property type="entry name" value="NmrA-like"/>
</dbReference>
<evidence type="ECO:0000259" key="1">
    <source>
        <dbReference type="Pfam" id="PF05368"/>
    </source>
</evidence>
<name>A0ABQ2GRN4_9DEIO</name>
<dbReference type="Gene3D" id="3.90.25.10">
    <property type="entry name" value="UDP-galactose 4-epimerase, domain 1"/>
    <property type="match status" value="1"/>
</dbReference>
<sequence>MIGVTGAPGNIGTPLVRELLRRGARVRVLARHPDRAQDAFAGASAGQIEVRTLEFGRRQTYLDAFGGLDSLFVLRPPQITQVRRDMVPALDVALGAGVRHFALLSLQGAHRLPFTPHAQLEQHLRGNGAAYTFLRPSFFLQNLTTTHLPELRHGELAVPAGRGRTSFVDARDVAEAAATVLTERGHEHRSYELTGPEALTYREVAEIFTHVTGKLFRYTAPSPLAFFRRMRRRGLPAAQVLALEAVYATIRLGLAGHVSADLPALLGRPSRTTADFAHDLRPLLQAQGESHA</sequence>
<dbReference type="InterPro" id="IPR051604">
    <property type="entry name" value="Ergot_Alk_Oxidoreductase"/>
</dbReference>
<dbReference type="InterPro" id="IPR036291">
    <property type="entry name" value="NAD(P)-bd_dom_sf"/>
</dbReference>
<reference evidence="3" key="1">
    <citation type="journal article" date="2019" name="Int. J. Syst. Evol. Microbiol.">
        <title>The Global Catalogue of Microorganisms (GCM) 10K type strain sequencing project: providing services to taxonomists for standard genome sequencing and annotation.</title>
        <authorList>
            <consortium name="The Broad Institute Genomics Platform"/>
            <consortium name="The Broad Institute Genome Sequencing Center for Infectious Disease"/>
            <person name="Wu L."/>
            <person name="Ma J."/>
        </authorList>
    </citation>
    <scope>NUCLEOTIDE SEQUENCE [LARGE SCALE GENOMIC DNA]</scope>
    <source>
        <strain evidence="3">JCM 15443</strain>
    </source>
</reference>
<dbReference type="EMBL" id="BMOM01000010">
    <property type="protein sequence ID" value="GGM08310.1"/>
    <property type="molecule type" value="Genomic_DNA"/>
</dbReference>
<keyword evidence="3" id="KW-1185">Reference proteome</keyword>
<dbReference type="PANTHER" id="PTHR43162:SF1">
    <property type="entry name" value="PRESTALK A DIFFERENTIATION PROTEIN A"/>
    <property type="match status" value="1"/>
</dbReference>
<dbReference type="Pfam" id="PF05368">
    <property type="entry name" value="NmrA"/>
    <property type="match status" value="1"/>
</dbReference>
<accession>A0ABQ2GRN4</accession>